<dbReference type="Gene3D" id="1.10.10.10">
    <property type="entry name" value="Winged helix-like DNA-binding domain superfamily/Winged helix DNA-binding domain"/>
    <property type="match status" value="1"/>
</dbReference>
<dbReference type="InterPro" id="IPR050707">
    <property type="entry name" value="HTH_MetabolicPath_Reg"/>
</dbReference>
<protein>
    <submittedName>
        <fullName evidence="6">Transcriptional regulator, IclR family</fullName>
    </submittedName>
</protein>
<dbReference type="GO" id="GO:0003700">
    <property type="term" value="F:DNA-binding transcription factor activity"/>
    <property type="evidence" value="ECO:0007669"/>
    <property type="project" value="TreeGrafter"/>
</dbReference>
<dbReference type="PROSITE" id="PS51078">
    <property type="entry name" value="ICLR_ED"/>
    <property type="match status" value="1"/>
</dbReference>
<dbReference type="STRING" id="1844006.PhaeoP97_02197"/>
<dbReference type="PANTHER" id="PTHR30136">
    <property type="entry name" value="HELIX-TURN-HELIX TRANSCRIPTIONAL REGULATOR, ICLR FAMILY"/>
    <property type="match status" value="1"/>
</dbReference>
<dbReference type="Proteomes" id="UP000183859">
    <property type="component" value="Chromosome"/>
</dbReference>
<dbReference type="SUPFAM" id="SSF55781">
    <property type="entry name" value="GAF domain-like"/>
    <property type="match status" value="1"/>
</dbReference>
<proteinExistence type="predicted"/>
<keyword evidence="2" id="KW-0238">DNA-binding</keyword>
<feature type="domain" description="HTH iclR-type" evidence="4">
    <location>
        <begin position="9"/>
        <end position="71"/>
    </location>
</feature>
<reference evidence="7" key="1">
    <citation type="submission" date="2016-07" db="EMBL/GenBank/DDBJ databases">
        <title>Phaeobacter portensis sp. nov., a tropodithietic acid producing bacterium isolated from a German harbor.</title>
        <authorList>
            <person name="Freese H.M."/>
            <person name="Bunk B."/>
            <person name="Breider S."/>
            <person name="Brinkhoff T."/>
        </authorList>
    </citation>
    <scope>NUCLEOTIDE SEQUENCE [LARGE SCALE GENOMIC DNA]</scope>
    <source>
        <strain evidence="7">P97</strain>
    </source>
</reference>
<dbReference type="Pfam" id="PF09339">
    <property type="entry name" value="HTH_IclR"/>
    <property type="match status" value="1"/>
</dbReference>
<dbReference type="Pfam" id="PF01614">
    <property type="entry name" value="IclR_C"/>
    <property type="match status" value="1"/>
</dbReference>
<dbReference type="InterPro" id="IPR014757">
    <property type="entry name" value="Tscrpt_reg_IclR_C"/>
</dbReference>
<keyword evidence="7" id="KW-1185">Reference proteome</keyword>
<dbReference type="InterPro" id="IPR036390">
    <property type="entry name" value="WH_DNA-bd_sf"/>
</dbReference>
<evidence type="ECO:0000313" key="6">
    <source>
        <dbReference type="EMBL" id="APG47596.1"/>
    </source>
</evidence>
<evidence type="ECO:0000259" key="4">
    <source>
        <dbReference type="PROSITE" id="PS51077"/>
    </source>
</evidence>
<dbReference type="PROSITE" id="PS51077">
    <property type="entry name" value="HTH_ICLR"/>
    <property type="match status" value="1"/>
</dbReference>
<keyword evidence="3" id="KW-0804">Transcription</keyword>
<dbReference type="InterPro" id="IPR036388">
    <property type="entry name" value="WH-like_DNA-bd_sf"/>
</dbReference>
<dbReference type="SMART" id="SM00346">
    <property type="entry name" value="HTH_ICLR"/>
    <property type="match status" value="1"/>
</dbReference>
<sequence>MTKDKKYQSNSLLRGLKILEAFGAGRAEMTLSQIAEEISVTSSAAFRFVHTLEQEGFLIKDEKSRNFRLAPRVMELGYSYIKSLDLGDVAALHARSLRDISGFSVHVAVLENTEAVYIYRAMSPSPMVSNIPVGSRLPAFATSMGRIMLADLSDAELDRRYEGYAFEKFTDDTIETLSELKTALAADRKRGYVAQASQLAEGTVAIAAPIFDRSKHVIGAINISGHRNQLLPTEGRIEQVRSCALRISEMQ</sequence>
<dbReference type="GO" id="GO:0003677">
    <property type="term" value="F:DNA binding"/>
    <property type="evidence" value="ECO:0007669"/>
    <property type="project" value="UniProtKB-KW"/>
</dbReference>
<evidence type="ECO:0000259" key="5">
    <source>
        <dbReference type="PROSITE" id="PS51078"/>
    </source>
</evidence>
<dbReference type="InterPro" id="IPR005471">
    <property type="entry name" value="Tscrpt_reg_IclR_N"/>
</dbReference>
<dbReference type="AlphaFoldDB" id="A0A1L3I649"/>
<accession>A0A1L3I649</accession>
<evidence type="ECO:0000313" key="7">
    <source>
        <dbReference type="Proteomes" id="UP000183859"/>
    </source>
</evidence>
<dbReference type="PANTHER" id="PTHR30136:SF34">
    <property type="entry name" value="TRANSCRIPTIONAL REGULATOR"/>
    <property type="match status" value="1"/>
</dbReference>
<dbReference type="GO" id="GO:0045892">
    <property type="term" value="P:negative regulation of DNA-templated transcription"/>
    <property type="evidence" value="ECO:0007669"/>
    <property type="project" value="TreeGrafter"/>
</dbReference>
<dbReference type="Gene3D" id="3.30.450.40">
    <property type="match status" value="1"/>
</dbReference>
<dbReference type="KEGG" id="php:PhaeoP97_02197"/>
<evidence type="ECO:0000256" key="3">
    <source>
        <dbReference type="ARBA" id="ARBA00023163"/>
    </source>
</evidence>
<name>A0A1L3I649_9RHOB</name>
<dbReference type="InterPro" id="IPR029016">
    <property type="entry name" value="GAF-like_dom_sf"/>
</dbReference>
<gene>
    <name evidence="6" type="ORF">PhaeoP97_02197</name>
</gene>
<dbReference type="SUPFAM" id="SSF46785">
    <property type="entry name" value="Winged helix' DNA-binding domain"/>
    <property type="match status" value="1"/>
</dbReference>
<organism evidence="6 7">
    <name type="scientific">Phaeobacter porticola</name>
    <dbReference type="NCBI Taxonomy" id="1844006"/>
    <lineage>
        <taxon>Bacteria</taxon>
        <taxon>Pseudomonadati</taxon>
        <taxon>Pseudomonadota</taxon>
        <taxon>Alphaproteobacteria</taxon>
        <taxon>Rhodobacterales</taxon>
        <taxon>Roseobacteraceae</taxon>
        <taxon>Phaeobacter</taxon>
    </lineage>
</organism>
<evidence type="ECO:0000256" key="1">
    <source>
        <dbReference type="ARBA" id="ARBA00023015"/>
    </source>
</evidence>
<feature type="domain" description="IclR-ED" evidence="5">
    <location>
        <begin position="72"/>
        <end position="251"/>
    </location>
</feature>
<keyword evidence="1" id="KW-0805">Transcription regulation</keyword>
<evidence type="ECO:0000256" key="2">
    <source>
        <dbReference type="ARBA" id="ARBA00023125"/>
    </source>
</evidence>
<dbReference type="EMBL" id="CP016364">
    <property type="protein sequence ID" value="APG47596.1"/>
    <property type="molecule type" value="Genomic_DNA"/>
</dbReference>